<evidence type="ECO:0000313" key="1">
    <source>
        <dbReference type="EMBL" id="ANK05637.1"/>
    </source>
</evidence>
<gene>
    <name evidence="1" type="ORF">WLH_04376</name>
</gene>
<sequence length="36" mass="4271">MEKEPEQRYLPTPRSGPELNNEIVAVYCLFYNVTLR</sequence>
<dbReference type="Proteomes" id="UP000183316">
    <property type="component" value="Chromosome"/>
</dbReference>
<proteinExistence type="predicted"/>
<name>A0A192CIT7_ECO25</name>
<accession>A0A192CIT7</accession>
<protein>
    <submittedName>
        <fullName evidence="1">Uncharacterized protein</fullName>
    </submittedName>
</protein>
<dbReference type="AlphaFoldDB" id="A0A192CIT7"/>
<dbReference type="EMBL" id="CP015085">
    <property type="protein sequence ID" value="ANK05637.1"/>
    <property type="molecule type" value="Genomic_DNA"/>
</dbReference>
<reference evidence="1 2" key="1">
    <citation type="submission" date="2016-03" db="EMBL/GenBank/DDBJ databases">
        <title>Genome Sequence and Comparative Pathogenic Determinants of Uropathogenic Escherichia coli O25b:H4, a Clinical Isolate from Saudi Arabia.</title>
        <authorList>
            <person name="Alyamani E.A.J."/>
            <person name="Khiyami M.A."/>
            <person name="Booq R.Y."/>
            <person name="Bahwerth F.S."/>
            <person name="Vaisvil B."/>
            <person name="Schmitt D.P."/>
            <person name="Kapatral V."/>
        </authorList>
    </citation>
    <scope>NUCLEOTIDE SEQUENCE [LARGE SCALE GENOMIC DNA]</scope>
    <source>
        <strain evidence="1 2">O25b:H4</strain>
    </source>
</reference>
<organism evidence="1 2">
    <name type="scientific">Escherichia coli O25b:H4</name>
    <dbReference type="NCBI Taxonomy" id="941280"/>
    <lineage>
        <taxon>Bacteria</taxon>
        <taxon>Pseudomonadati</taxon>
        <taxon>Pseudomonadota</taxon>
        <taxon>Gammaproteobacteria</taxon>
        <taxon>Enterobacterales</taxon>
        <taxon>Enterobacteriaceae</taxon>
        <taxon>Escherichia</taxon>
    </lineage>
</organism>
<evidence type="ECO:0000313" key="2">
    <source>
        <dbReference type="Proteomes" id="UP000183316"/>
    </source>
</evidence>